<name>A0A2P6TIH0_CHLSO</name>
<dbReference type="SUPFAM" id="SSF56300">
    <property type="entry name" value="Metallo-dependent phosphatases"/>
    <property type="match status" value="1"/>
</dbReference>
<dbReference type="Proteomes" id="UP000239899">
    <property type="component" value="Unassembled WGS sequence"/>
</dbReference>
<dbReference type="InterPro" id="IPR052963">
    <property type="entry name" value="Pantetheine_PDE"/>
</dbReference>
<dbReference type="PANTHER" id="PTHR36492">
    <property type="match status" value="1"/>
</dbReference>
<comment type="caution">
    <text evidence="3">The sequence shown here is derived from an EMBL/GenBank/DDBJ whole genome shotgun (WGS) entry which is preliminary data.</text>
</comment>
<evidence type="ECO:0000313" key="4">
    <source>
        <dbReference type="Proteomes" id="UP000239899"/>
    </source>
</evidence>
<dbReference type="OrthoDB" id="550558at2759"/>
<feature type="region of interest" description="Disordered" evidence="1">
    <location>
        <begin position="503"/>
        <end position="523"/>
    </location>
</feature>
<dbReference type="InterPro" id="IPR004843">
    <property type="entry name" value="Calcineurin-like_PHP"/>
</dbReference>
<dbReference type="EMBL" id="LHPG02000015">
    <property type="protein sequence ID" value="PRW34094.1"/>
    <property type="molecule type" value="Genomic_DNA"/>
</dbReference>
<sequence>MRVWAVSDIHTDYPQNLAWAQQWCAGDDFKQDAILLAGDVSDSLETLTKTLEAFAATFGHVFYVPGNHDLWVRRQERDQYDSLEKLKVLQRLCQQLGVHTEPACVGGVWIVPLLSWYHASWDREPDVPGSTPINKVMLDFHICSWKSQPQLNPDNDSLAEHFDSLNEPVFTNTLQQIEAAAAAAGGKRPPVISFSHFLPLQALLPEKRMLYYPNLSKASGSDYLAKRVQRLRPLAHVFGHTHFSWDAEIGGIRYIQWPLGYPHEHGRRRNGGFGWEPLVLYDTESGPAPHKHCYWSDYYSTHGRNPNNTMAAPWLLSFALIASQHATIQQLRGEAAPASRGRRLLQAGQPGTTASATIGSLPSSLVAFEGGRIVLKAHVAIQPSQAAVDSYYGTGTFRAMQPALQIDQALLTSGSGSADAAAAPAIATQSPTQPISLQGPLTANTVTAGTLQTTAGGALMSGAAVVAGSLQTTGAAAVLSGGSLTCSLVTADVLQTTDAVVPPEQPANGTAGGAQQQQQQGTRGVTISGGVVSAAALQGDAISATGTLQGGSLDVGTGTISGGSVSAQRIAAPSGTLTVATMLAQNVAVNQKLTALDVTVKGDAMFESDAEIQGITTLGRKANTQPVLNVLGTARTAALQTTTATIAGQTSTKSLIVQTTTNAVGATTIGSLVVNQGVEVKGALSAQKCGCASLVQQLQSTPAGN</sequence>
<feature type="compositionally biased region" description="Low complexity" evidence="1">
    <location>
        <begin position="513"/>
        <end position="522"/>
    </location>
</feature>
<evidence type="ECO:0000256" key="1">
    <source>
        <dbReference type="SAM" id="MobiDB-lite"/>
    </source>
</evidence>
<dbReference type="GO" id="GO:0016787">
    <property type="term" value="F:hydrolase activity"/>
    <property type="evidence" value="ECO:0007669"/>
    <property type="project" value="InterPro"/>
</dbReference>
<keyword evidence="4" id="KW-1185">Reference proteome</keyword>
<dbReference type="Pfam" id="PF00149">
    <property type="entry name" value="Metallophos"/>
    <property type="match status" value="1"/>
</dbReference>
<proteinExistence type="predicted"/>
<protein>
    <submittedName>
        <fullName evidence="3">Metallo-dependent</fullName>
    </submittedName>
</protein>
<dbReference type="PANTHER" id="PTHR36492:SF2">
    <property type="entry name" value="[ACYL-CARRIER-PROTEIN] PHOSPHODIESTERASE PPTH"/>
    <property type="match status" value="1"/>
</dbReference>
<dbReference type="AlphaFoldDB" id="A0A2P6TIH0"/>
<evidence type="ECO:0000259" key="2">
    <source>
        <dbReference type="Pfam" id="PF00149"/>
    </source>
</evidence>
<dbReference type="Gene3D" id="3.60.21.10">
    <property type="match status" value="1"/>
</dbReference>
<feature type="domain" description="Calcineurin-like phosphoesterase" evidence="2">
    <location>
        <begin position="1"/>
        <end position="242"/>
    </location>
</feature>
<reference evidence="3 4" key="1">
    <citation type="journal article" date="2018" name="Plant J.">
        <title>Genome sequences of Chlorella sorokiniana UTEX 1602 and Micractinium conductrix SAG 241.80: implications to maltose excretion by a green alga.</title>
        <authorList>
            <person name="Arriola M.B."/>
            <person name="Velmurugan N."/>
            <person name="Zhang Y."/>
            <person name="Plunkett M.H."/>
            <person name="Hondzo H."/>
            <person name="Barney B.M."/>
        </authorList>
    </citation>
    <scope>NUCLEOTIDE SEQUENCE [LARGE SCALE GENOMIC DNA]</scope>
    <source>
        <strain evidence="4">UTEX 1602</strain>
    </source>
</reference>
<gene>
    <name evidence="3" type="ORF">C2E21_7304</name>
</gene>
<organism evidence="3 4">
    <name type="scientific">Chlorella sorokiniana</name>
    <name type="common">Freshwater green alga</name>
    <dbReference type="NCBI Taxonomy" id="3076"/>
    <lineage>
        <taxon>Eukaryota</taxon>
        <taxon>Viridiplantae</taxon>
        <taxon>Chlorophyta</taxon>
        <taxon>core chlorophytes</taxon>
        <taxon>Trebouxiophyceae</taxon>
        <taxon>Chlorellales</taxon>
        <taxon>Chlorellaceae</taxon>
        <taxon>Chlorella clade</taxon>
        <taxon>Chlorella</taxon>
    </lineage>
</organism>
<dbReference type="InterPro" id="IPR029052">
    <property type="entry name" value="Metallo-depent_PP-like"/>
</dbReference>
<dbReference type="STRING" id="3076.A0A2P6TIH0"/>
<evidence type="ECO:0000313" key="3">
    <source>
        <dbReference type="EMBL" id="PRW34094.1"/>
    </source>
</evidence>
<accession>A0A2P6TIH0</accession>